<dbReference type="PATRIC" id="fig|632773.3.peg.896"/>
<gene>
    <name evidence="1" type="ORF">BBEV_0845</name>
</gene>
<proteinExistence type="predicted"/>
<evidence type="ECO:0000313" key="2">
    <source>
        <dbReference type="Proteomes" id="UP000094463"/>
    </source>
</evidence>
<dbReference type="Proteomes" id="UP000094463">
    <property type="component" value="Chromosome"/>
</dbReference>
<reference evidence="1 2" key="1">
    <citation type="submission" date="2015-08" db="EMBL/GenBank/DDBJ databases">
        <title>The complete genome sequence of Bacillus beveridgei MLTeJB.</title>
        <authorList>
            <person name="Hanson T.E."/>
            <person name="Mesa C."/>
            <person name="Basesman S.M."/>
            <person name="Oremland R.S."/>
        </authorList>
    </citation>
    <scope>NUCLEOTIDE SEQUENCE [LARGE SCALE GENOMIC DNA]</scope>
    <source>
        <strain evidence="1 2">MLTeJB</strain>
    </source>
</reference>
<dbReference type="RefSeq" id="WP_069364329.1">
    <property type="nucleotide sequence ID" value="NZ_CP012502.1"/>
</dbReference>
<keyword evidence="2" id="KW-1185">Reference proteome</keyword>
<dbReference type="KEGG" id="bbev:BBEV_0845"/>
<accession>A0A1D7QT57</accession>
<protein>
    <submittedName>
        <fullName evidence="1">Uncharacterized protein</fullName>
    </submittedName>
</protein>
<sequence>MGSFNRVIDGDYLDSKIGKRSGTVVLKDRWDGQFTLDHHSVEAYQRVDTREEKKGYKMSNKSFLGGLFLGPFGALLGLEKETVRIHKVAVKFKDGKKSLLELDDELYTKLLEQIRDCS</sequence>
<organism evidence="1 2">
    <name type="scientific">Salisediminibacterium beveridgei</name>
    <dbReference type="NCBI Taxonomy" id="632773"/>
    <lineage>
        <taxon>Bacteria</taxon>
        <taxon>Bacillati</taxon>
        <taxon>Bacillota</taxon>
        <taxon>Bacilli</taxon>
        <taxon>Bacillales</taxon>
        <taxon>Bacillaceae</taxon>
        <taxon>Salisediminibacterium</taxon>
    </lineage>
</organism>
<name>A0A1D7QT57_9BACI</name>
<dbReference type="EMBL" id="CP012502">
    <property type="protein sequence ID" value="AOM82216.1"/>
    <property type="molecule type" value="Genomic_DNA"/>
</dbReference>
<dbReference type="AlphaFoldDB" id="A0A1D7QT57"/>
<evidence type="ECO:0000313" key="1">
    <source>
        <dbReference type="EMBL" id="AOM82216.1"/>
    </source>
</evidence>
<dbReference type="OrthoDB" id="2629040at2"/>